<keyword evidence="4" id="KW-1185">Reference proteome</keyword>
<feature type="compositionally biased region" description="Basic and acidic residues" evidence="1">
    <location>
        <begin position="320"/>
        <end position="350"/>
    </location>
</feature>
<feature type="region of interest" description="Disordered" evidence="1">
    <location>
        <begin position="46"/>
        <end position="66"/>
    </location>
</feature>
<comment type="caution">
    <text evidence="3">The sequence shown here is derived from an EMBL/GenBank/DDBJ whole genome shotgun (WGS) entry which is preliminary data.</text>
</comment>
<organism evidence="3 4">
    <name type="scientific">Coccomyxa viridis</name>
    <dbReference type="NCBI Taxonomy" id="1274662"/>
    <lineage>
        <taxon>Eukaryota</taxon>
        <taxon>Viridiplantae</taxon>
        <taxon>Chlorophyta</taxon>
        <taxon>core chlorophytes</taxon>
        <taxon>Trebouxiophyceae</taxon>
        <taxon>Trebouxiophyceae incertae sedis</taxon>
        <taxon>Coccomyxaceae</taxon>
        <taxon>Coccomyxa</taxon>
    </lineage>
</organism>
<dbReference type="InterPro" id="IPR004827">
    <property type="entry name" value="bZIP"/>
</dbReference>
<reference evidence="3 4" key="1">
    <citation type="submission" date="2024-06" db="EMBL/GenBank/DDBJ databases">
        <authorList>
            <person name="Kraege A."/>
            <person name="Thomma B."/>
        </authorList>
    </citation>
    <scope>NUCLEOTIDE SEQUENCE [LARGE SCALE GENOMIC DNA]</scope>
</reference>
<feature type="region of interest" description="Disordered" evidence="1">
    <location>
        <begin position="1"/>
        <end position="34"/>
    </location>
</feature>
<dbReference type="Proteomes" id="UP001497392">
    <property type="component" value="Unassembled WGS sequence"/>
</dbReference>
<dbReference type="PROSITE" id="PS00036">
    <property type="entry name" value="BZIP_BASIC"/>
    <property type="match status" value="1"/>
</dbReference>
<evidence type="ECO:0000313" key="3">
    <source>
        <dbReference type="EMBL" id="CAL5218852.1"/>
    </source>
</evidence>
<feature type="region of interest" description="Disordered" evidence="1">
    <location>
        <begin position="220"/>
        <end position="350"/>
    </location>
</feature>
<feature type="domain" description="BZIP" evidence="2">
    <location>
        <begin position="331"/>
        <end position="344"/>
    </location>
</feature>
<feature type="compositionally biased region" description="Polar residues" evidence="1">
    <location>
        <begin position="261"/>
        <end position="297"/>
    </location>
</feature>
<dbReference type="CDD" id="cd14688">
    <property type="entry name" value="bZIP_YAP"/>
    <property type="match status" value="1"/>
</dbReference>
<feature type="region of interest" description="Disordered" evidence="1">
    <location>
        <begin position="131"/>
        <end position="159"/>
    </location>
</feature>
<evidence type="ECO:0000259" key="2">
    <source>
        <dbReference type="PROSITE" id="PS00036"/>
    </source>
</evidence>
<gene>
    <name evidence="3" type="primary">g583</name>
    <name evidence="3" type="ORF">VP750_LOCUS511</name>
</gene>
<evidence type="ECO:0000313" key="4">
    <source>
        <dbReference type="Proteomes" id="UP001497392"/>
    </source>
</evidence>
<evidence type="ECO:0000256" key="1">
    <source>
        <dbReference type="SAM" id="MobiDB-lite"/>
    </source>
</evidence>
<name>A0ABP1FMV1_9CHLO</name>
<feature type="compositionally biased region" description="Polar residues" evidence="1">
    <location>
        <begin position="16"/>
        <end position="28"/>
    </location>
</feature>
<protein>
    <submittedName>
        <fullName evidence="3">G583 protein</fullName>
    </submittedName>
</protein>
<proteinExistence type="predicted"/>
<sequence>MSGAKIPPSIFAASAQPFTTTAQPASSNGEERKDCKLMGLQSFQDKLPPALSWQPEGSLPASSTPMSDLSFGLDSIQSKQSLGGERVSLASKQMALSVLDILATKPPGPKESAVDSTSIAASTLLGALENKPAAMHTEASLRDMPEPGHSALPHPGPVSLPSFPPLLAASFSSLPEPPPPLQVAPLMDTRSPVAPASRRFSFGLGSPRSAFAQVAEDFTARSPAARSHSLDPSFSKEMAHAARQPGSPSQYFDGAGRRATRASTGTLPPVIHQSSVRTEVTPSTPQTSGSLGSQVPSPSGEGPTMTSGRAGKRGRGAGAGEKRKSKKDDLRSKNREAQRRFREKQKAKLDMLEEKNAEVEHYRNRMERMQREYEERLHGTATELQRLQLEKTLLQVRESRIVDMVNTLNRARSQVTSAAERSALLDSITAEAGRVRSGREAETTASVLGKVLDYIKVDDFQGTESLQGNETRARVVEALKITSHTLQANRSKEGTIVTVKDLINLPRESFLTLYTSCVRELVQALKACRNAHPQLEDPAAPFASEAEKRVQSLVRETRALMCCFAAVDPREACLQQLRHTEDWSPIDQDTDRRQSFRAWKALGLQREQAEAIREAHGHFLARQRDLAQQRGQALPVLQKALYSSCDLATHNYMGIHEAEAKVRGSMDEECDNICRLTCFVVSRVLTDWQTALLYVRAYPYAAHVMGIIETTVNEDLQTDPDVLDREASERDVLMDDGA</sequence>
<accession>A0ABP1FMV1</accession>
<dbReference type="EMBL" id="CAXHTA020000001">
    <property type="protein sequence ID" value="CAL5218852.1"/>
    <property type="molecule type" value="Genomic_DNA"/>
</dbReference>